<evidence type="ECO:0000256" key="1">
    <source>
        <dbReference type="ARBA" id="ARBA00004123"/>
    </source>
</evidence>
<accession>A0A8H7BVR9</accession>
<reference evidence="10" key="1">
    <citation type="submission" date="2020-01" db="EMBL/GenBank/DDBJ databases">
        <title>Genome Sequencing of Three Apophysomyces-Like Fungal Strains Confirms a Novel Fungal Genus in the Mucoromycota with divergent Burkholderia-like Endosymbiotic Bacteria.</title>
        <authorList>
            <person name="Stajich J.E."/>
            <person name="Macias A.M."/>
            <person name="Carter-House D."/>
            <person name="Lovett B."/>
            <person name="Kasson L.R."/>
            <person name="Berry K."/>
            <person name="Grigoriev I."/>
            <person name="Chang Y."/>
            <person name="Spatafora J."/>
            <person name="Kasson M.T."/>
        </authorList>
    </citation>
    <scope>NUCLEOTIDE SEQUENCE</scope>
    <source>
        <strain evidence="10">NRRL A-21654</strain>
    </source>
</reference>
<keyword evidence="11" id="KW-1185">Reference proteome</keyword>
<dbReference type="Proteomes" id="UP000605846">
    <property type="component" value="Unassembled WGS sequence"/>
</dbReference>
<dbReference type="SUPFAM" id="SSF46689">
    <property type="entry name" value="Homeodomain-like"/>
    <property type="match status" value="1"/>
</dbReference>
<evidence type="ECO:0000313" key="11">
    <source>
        <dbReference type="Proteomes" id="UP000605846"/>
    </source>
</evidence>
<dbReference type="Gene3D" id="1.10.10.60">
    <property type="entry name" value="Homeodomain-like"/>
    <property type="match status" value="1"/>
</dbReference>
<dbReference type="GO" id="GO:0005634">
    <property type="term" value="C:nucleus"/>
    <property type="evidence" value="ECO:0007669"/>
    <property type="project" value="UniProtKB-SubCell"/>
</dbReference>
<dbReference type="InterPro" id="IPR001356">
    <property type="entry name" value="HD"/>
</dbReference>
<dbReference type="OrthoDB" id="2290634at2759"/>
<keyword evidence="3 6" id="KW-0238">DNA-binding</keyword>
<feature type="compositionally biased region" description="Low complexity" evidence="8">
    <location>
        <begin position="156"/>
        <end position="166"/>
    </location>
</feature>
<sequence length="420" mass="47051">MAIQGEKPAPIKKCSGAQTNFKPTFYNPFEIKHRRRTSRAQFRVLERAFQENPKPNTHMRQSLAQKLSMTPRGVQIWFQNRRAKAKSQEQQCYKHDNERIVQKFAHRSSMPAQYNSCSSSSLIPAPTTGTTTNGRNDAHVPNAPAYAQSKFRPYVASSQQSDTSTACDDDDSLQDKSERSSLEEQLIMTPMTPHQISPFVIDSADSQGLKGNMTSFVDQQTFCSVKLECDAPYNETLYTTSPNFATAPLGQEYLFEPDMLAYIDSLGQPQMSDAVLLGLHNNDTALIGPSAGGVDGTRPTGLAYNGNVADWIQTVSTHQTMSQWKRDDAMIWNMQATPNALNTYYGQEAISRTCSEQPRPVAYQDKAYWNGHQIMRRLSEPARTTQFDLLNVFANPSYYCASKSLPTHVPINTTTLQESQ</sequence>
<feature type="region of interest" description="Disordered" evidence="8">
    <location>
        <begin position="115"/>
        <end position="180"/>
    </location>
</feature>
<evidence type="ECO:0000259" key="9">
    <source>
        <dbReference type="PROSITE" id="PS50071"/>
    </source>
</evidence>
<feature type="DNA-binding region" description="Homeobox" evidence="6">
    <location>
        <begin position="30"/>
        <end position="89"/>
    </location>
</feature>
<keyword evidence="2" id="KW-0217">Developmental protein</keyword>
<keyword evidence="4 6" id="KW-0371">Homeobox</keyword>
<evidence type="ECO:0000256" key="5">
    <source>
        <dbReference type="ARBA" id="ARBA00023242"/>
    </source>
</evidence>
<dbReference type="SMART" id="SM00389">
    <property type="entry name" value="HOX"/>
    <property type="match status" value="1"/>
</dbReference>
<dbReference type="CDD" id="cd00086">
    <property type="entry name" value="homeodomain"/>
    <property type="match status" value="1"/>
</dbReference>
<feature type="compositionally biased region" description="Polar residues" evidence="8">
    <location>
        <begin position="115"/>
        <end position="135"/>
    </location>
</feature>
<comment type="subcellular location">
    <subcellularLocation>
        <location evidence="1 6 7">Nucleus</location>
    </subcellularLocation>
</comment>
<dbReference type="InterPro" id="IPR017970">
    <property type="entry name" value="Homeobox_CS"/>
</dbReference>
<dbReference type="PANTHER" id="PTHR45793:SF5">
    <property type="entry name" value="HOMEOTIC PROTEIN OCELLILESS"/>
    <property type="match status" value="1"/>
</dbReference>
<dbReference type="GO" id="GO:0000981">
    <property type="term" value="F:DNA-binding transcription factor activity, RNA polymerase II-specific"/>
    <property type="evidence" value="ECO:0007669"/>
    <property type="project" value="InterPro"/>
</dbReference>
<dbReference type="PROSITE" id="PS00027">
    <property type="entry name" value="HOMEOBOX_1"/>
    <property type="match status" value="1"/>
</dbReference>
<dbReference type="Pfam" id="PF00046">
    <property type="entry name" value="Homeodomain"/>
    <property type="match status" value="1"/>
</dbReference>
<evidence type="ECO:0000256" key="6">
    <source>
        <dbReference type="PROSITE-ProRule" id="PRU00108"/>
    </source>
</evidence>
<evidence type="ECO:0000313" key="10">
    <source>
        <dbReference type="EMBL" id="KAF7725762.1"/>
    </source>
</evidence>
<evidence type="ECO:0000256" key="4">
    <source>
        <dbReference type="ARBA" id="ARBA00023155"/>
    </source>
</evidence>
<dbReference type="AlphaFoldDB" id="A0A8H7BVR9"/>
<evidence type="ECO:0000256" key="8">
    <source>
        <dbReference type="SAM" id="MobiDB-lite"/>
    </source>
</evidence>
<evidence type="ECO:0000256" key="3">
    <source>
        <dbReference type="ARBA" id="ARBA00023125"/>
    </source>
</evidence>
<evidence type="ECO:0000256" key="7">
    <source>
        <dbReference type="RuleBase" id="RU000682"/>
    </source>
</evidence>
<dbReference type="EMBL" id="JABAYA010000090">
    <property type="protein sequence ID" value="KAF7725762.1"/>
    <property type="molecule type" value="Genomic_DNA"/>
</dbReference>
<dbReference type="InterPro" id="IPR009057">
    <property type="entry name" value="Homeodomain-like_sf"/>
</dbReference>
<keyword evidence="5 6" id="KW-0539">Nucleus</keyword>
<dbReference type="GO" id="GO:0000978">
    <property type="term" value="F:RNA polymerase II cis-regulatory region sequence-specific DNA binding"/>
    <property type="evidence" value="ECO:0007669"/>
    <property type="project" value="TreeGrafter"/>
</dbReference>
<gene>
    <name evidence="10" type="ORF">EC973_009379</name>
</gene>
<feature type="domain" description="Homeobox" evidence="9">
    <location>
        <begin position="28"/>
        <end position="88"/>
    </location>
</feature>
<name>A0A8H7BVR9_9FUNG</name>
<protein>
    <recommendedName>
        <fullName evidence="9">Homeobox domain-containing protein</fullName>
    </recommendedName>
</protein>
<dbReference type="PROSITE" id="PS50071">
    <property type="entry name" value="HOMEOBOX_2"/>
    <property type="match status" value="1"/>
</dbReference>
<dbReference type="PANTHER" id="PTHR45793">
    <property type="entry name" value="HOMEOBOX PROTEIN"/>
    <property type="match status" value="1"/>
</dbReference>
<evidence type="ECO:0000256" key="2">
    <source>
        <dbReference type="ARBA" id="ARBA00022473"/>
    </source>
</evidence>
<proteinExistence type="predicted"/>
<organism evidence="10 11">
    <name type="scientific">Apophysomyces ossiformis</name>
    <dbReference type="NCBI Taxonomy" id="679940"/>
    <lineage>
        <taxon>Eukaryota</taxon>
        <taxon>Fungi</taxon>
        <taxon>Fungi incertae sedis</taxon>
        <taxon>Mucoromycota</taxon>
        <taxon>Mucoromycotina</taxon>
        <taxon>Mucoromycetes</taxon>
        <taxon>Mucorales</taxon>
        <taxon>Mucorineae</taxon>
        <taxon>Mucoraceae</taxon>
        <taxon>Apophysomyces</taxon>
    </lineage>
</organism>
<comment type="caution">
    <text evidence="10">The sequence shown here is derived from an EMBL/GenBank/DDBJ whole genome shotgun (WGS) entry which is preliminary data.</text>
</comment>